<evidence type="ECO:0000313" key="2">
    <source>
        <dbReference type="Proteomes" id="UP001152795"/>
    </source>
</evidence>
<organism evidence="1 2">
    <name type="scientific">Paramuricea clavata</name>
    <name type="common">Red gorgonian</name>
    <name type="synonym">Violescent sea-whip</name>
    <dbReference type="NCBI Taxonomy" id="317549"/>
    <lineage>
        <taxon>Eukaryota</taxon>
        <taxon>Metazoa</taxon>
        <taxon>Cnidaria</taxon>
        <taxon>Anthozoa</taxon>
        <taxon>Octocorallia</taxon>
        <taxon>Malacalcyonacea</taxon>
        <taxon>Plexauridae</taxon>
        <taxon>Paramuricea</taxon>
    </lineage>
</organism>
<protein>
    <submittedName>
        <fullName evidence="1">Uncharacterized protein</fullName>
    </submittedName>
</protein>
<dbReference type="AlphaFoldDB" id="A0A7D9IRZ3"/>
<evidence type="ECO:0000313" key="1">
    <source>
        <dbReference type="EMBL" id="CAB4015816.1"/>
    </source>
</evidence>
<dbReference type="Proteomes" id="UP001152795">
    <property type="component" value="Unassembled WGS sequence"/>
</dbReference>
<comment type="caution">
    <text evidence="1">The sequence shown here is derived from an EMBL/GenBank/DDBJ whole genome shotgun (WGS) entry which is preliminary data.</text>
</comment>
<keyword evidence="2" id="KW-1185">Reference proteome</keyword>
<name>A0A7D9IRZ3_PARCT</name>
<proteinExistence type="predicted"/>
<accession>A0A7D9IRZ3</accession>
<dbReference type="EMBL" id="CACRXK020008857">
    <property type="protein sequence ID" value="CAB4015816.1"/>
    <property type="molecule type" value="Genomic_DNA"/>
</dbReference>
<gene>
    <name evidence="1" type="ORF">PACLA_8A012921</name>
</gene>
<feature type="non-terminal residue" evidence="1">
    <location>
        <position position="1"/>
    </location>
</feature>
<feature type="non-terminal residue" evidence="1">
    <location>
        <position position="75"/>
    </location>
</feature>
<reference evidence="1" key="1">
    <citation type="submission" date="2020-04" db="EMBL/GenBank/DDBJ databases">
        <authorList>
            <person name="Alioto T."/>
            <person name="Alioto T."/>
            <person name="Gomez Garrido J."/>
        </authorList>
    </citation>
    <scope>NUCLEOTIDE SEQUENCE</scope>
    <source>
        <strain evidence="1">A484AB</strain>
    </source>
</reference>
<sequence>PRFSVQLMIFPKQTKWRKVRVPNEKHYELAASVANRNFQSQFSSIRDILPNGHFCRTNGQALGSHCCVGARGNGA</sequence>